<dbReference type="GO" id="GO:0003677">
    <property type="term" value="F:DNA binding"/>
    <property type="evidence" value="ECO:0007669"/>
    <property type="project" value="InterPro"/>
</dbReference>
<evidence type="ECO:0000313" key="2">
    <source>
        <dbReference type="EMBL" id="CAA9468685.1"/>
    </source>
</evidence>
<dbReference type="PROSITE" id="PS50943">
    <property type="entry name" value="HTH_CROC1"/>
    <property type="match status" value="1"/>
</dbReference>
<dbReference type="Pfam" id="PF01381">
    <property type="entry name" value="HTH_3"/>
    <property type="match status" value="1"/>
</dbReference>
<dbReference type="Gene3D" id="1.10.260.40">
    <property type="entry name" value="lambda repressor-like DNA-binding domains"/>
    <property type="match status" value="1"/>
</dbReference>
<feature type="domain" description="HTH cro/C1-type" evidence="1">
    <location>
        <begin position="8"/>
        <end position="62"/>
    </location>
</feature>
<reference evidence="2" key="1">
    <citation type="submission" date="2020-02" db="EMBL/GenBank/DDBJ databases">
        <authorList>
            <person name="Meier V. D."/>
        </authorList>
    </citation>
    <scope>NUCLEOTIDE SEQUENCE</scope>
    <source>
        <strain evidence="2">AVDCRST_MAG02</strain>
    </source>
</reference>
<proteinExistence type="predicted"/>
<protein>
    <recommendedName>
        <fullName evidence="1">HTH cro/C1-type domain-containing protein</fullName>
    </recommendedName>
</protein>
<accession>A0A6J4RAG1</accession>
<evidence type="ECO:0000259" key="1">
    <source>
        <dbReference type="PROSITE" id="PS50943"/>
    </source>
</evidence>
<dbReference type="InterPro" id="IPR010982">
    <property type="entry name" value="Lambda_DNA-bd_dom_sf"/>
</dbReference>
<dbReference type="CDD" id="cd00093">
    <property type="entry name" value="HTH_XRE"/>
    <property type="match status" value="1"/>
</dbReference>
<name>A0A6J4RAG1_9ACTN</name>
<organism evidence="2">
    <name type="scientific">uncultured Rubrobacteraceae bacterium</name>
    <dbReference type="NCBI Taxonomy" id="349277"/>
    <lineage>
        <taxon>Bacteria</taxon>
        <taxon>Bacillati</taxon>
        <taxon>Actinomycetota</taxon>
        <taxon>Rubrobacteria</taxon>
        <taxon>Rubrobacterales</taxon>
        <taxon>Rubrobacteraceae</taxon>
        <taxon>environmental samples</taxon>
    </lineage>
</organism>
<dbReference type="AlphaFoldDB" id="A0A6J4RAG1"/>
<dbReference type="InterPro" id="IPR001387">
    <property type="entry name" value="Cro/C1-type_HTH"/>
</dbReference>
<gene>
    <name evidence="2" type="ORF">AVDCRST_MAG02-3441</name>
</gene>
<dbReference type="EMBL" id="CADCVH010000101">
    <property type="protein sequence ID" value="CAA9468685.1"/>
    <property type="molecule type" value="Genomic_DNA"/>
</dbReference>
<sequence length="65" mass="7241">MEVDGQKLRKLRSRRLWLIGDLASESGVHRNVISKLENDRGGAYPETIRKLATALGVEPAELIRG</sequence>
<dbReference type="SMART" id="SM00530">
    <property type="entry name" value="HTH_XRE"/>
    <property type="match status" value="1"/>
</dbReference>
<dbReference type="SUPFAM" id="SSF47413">
    <property type="entry name" value="lambda repressor-like DNA-binding domains"/>
    <property type="match status" value="1"/>
</dbReference>